<organism evidence="2 3">
    <name type="scientific">Coprococcus comes</name>
    <dbReference type="NCBI Taxonomy" id="410072"/>
    <lineage>
        <taxon>Bacteria</taxon>
        <taxon>Bacillati</taxon>
        <taxon>Bacillota</taxon>
        <taxon>Clostridia</taxon>
        <taxon>Lachnospirales</taxon>
        <taxon>Lachnospiraceae</taxon>
        <taxon>Coprococcus</taxon>
    </lineage>
</organism>
<dbReference type="Proteomes" id="UP000284579">
    <property type="component" value="Unassembled WGS sequence"/>
</dbReference>
<reference evidence="2 3" key="1">
    <citation type="submission" date="2018-08" db="EMBL/GenBank/DDBJ databases">
        <title>A genome reference for cultivated species of the human gut microbiota.</title>
        <authorList>
            <person name="Zou Y."/>
            <person name="Xue W."/>
            <person name="Luo G."/>
        </authorList>
    </citation>
    <scope>NUCLEOTIDE SEQUENCE [LARGE SCALE GENOMIC DNA]</scope>
    <source>
        <strain evidence="2 3">AM23-3</strain>
    </source>
</reference>
<dbReference type="AlphaFoldDB" id="A0A414QML2"/>
<evidence type="ECO:0000313" key="2">
    <source>
        <dbReference type="EMBL" id="RHF82009.1"/>
    </source>
</evidence>
<dbReference type="CDD" id="cd00093">
    <property type="entry name" value="HTH_XRE"/>
    <property type="match status" value="1"/>
</dbReference>
<dbReference type="Pfam" id="PF01381">
    <property type="entry name" value="HTH_3"/>
    <property type="match status" value="1"/>
</dbReference>
<feature type="domain" description="HTH cro/C1-type" evidence="1">
    <location>
        <begin position="10"/>
        <end position="65"/>
    </location>
</feature>
<dbReference type="SMART" id="SM00530">
    <property type="entry name" value="HTH_XRE"/>
    <property type="match status" value="1"/>
</dbReference>
<evidence type="ECO:0000313" key="3">
    <source>
        <dbReference type="Proteomes" id="UP000284579"/>
    </source>
</evidence>
<name>A0A414QML2_9FIRM</name>
<dbReference type="PROSITE" id="PS50943">
    <property type="entry name" value="HTH_CROC1"/>
    <property type="match status" value="1"/>
</dbReference>
<evidence type="ECO:0000259" key="1">
    <source>
        <dbReference type="PROSITE" id="PS50943"/>
    </source>
</evidence>
<protein>
    <submittedName>
        <fullName evidence="2">XRE family transcriptional regulator</fullName>
    </submittedName>
</protein>
<proteinExistence type="predicted"/>
<dbReference type="Gene3D" id="1.10.260.40">
    <property type="entry name" value="lambda repressor-like DNA-binding domains"/>
    <property type="match status" value="1"/>
</dbReference>
<accession>A0A414QML2</accession>
<comment type="caution">
    <text evidence="2">The sequence shown here is derived from an EMBL/GenBank/DDBJ whole genome shotgun (WGS) entry which is preliminary data.</text>
</comment>
<dbReference type="GO" id="GO:0003677">
    <property type="term" value="F:DNA binding"/>
    <property type="evidence" value="ECO:0007669"/>
    <property type="project" value="InterPro"/>
</dbReference>
<dbReference type="InterPro" id="IPR001387">
    <property type="entry name" value="Cro/C1-type_HTH"/>
</dbReference>
<dbReference type="SUPFAM" id="SSF47413">
    <property type="entry name" value="lambda repressor-like DNA-binding domains"/>
    <property type="match status" value="1"/>
</dbReference>
<dbReference type="InterPro" id="IPR010982">
    <property type="entry name" value="Lambda_DNA-bd_dom_sf"/>
</dbReference>
<sequence>MGGEMMHERLKMLRKTLNIGSQQKFADNLGISFSNISSYEMGRRSPSDAVIKLICEKYNVREEWLRNGTGEMFNEIDLDYGDICASIGVNDEKMKEAIMKYYSLTSEDKELFWNFIDRFAR</sequence>
<gene>
    <name evidence="2" type="ORF">DW656_12035</name>
</gene>
<dbReference type="EMBL" id="QRHO01000018">
    <property type="protein sequence ID" value="RHF82009.1"/>
    <property type="molecule type" value="Genomic_DNA"/>
</dbReference>